<proteinExistence type="predicted"/>
<name>A0A1Z4BPA2_9FLAO</name>
<dbReference type="KEGG" id="capn:CBG49_08470"/>
<evidence type="ECO:0000256" key="1">
    <source>
        <dbReference type="ARBA" id="ARBA00011900"/>
    </source>
</evidence>
<dbReference type="Proteomes" id="UP000197007">
    <property type="component" value="Chromosome"/>
</dbReference>
<keyword evidence="2" id="KW-0489">Methyltransferase</keyword>
<dbReference type="GO" id="GO:0004519">
    <property type="term" value="F:endonuclease activity"/>
    <property type="evidence" value="ECO:0007669"/>
    <property type="project" value="UniProtKB-KW"/>
</dbReference>
<dbReference type="Pfam" id="PF07669">
    <property type="entry name" value="Eco57I"/>
    <property type="match status" value="1"/>
</dbReference>
<keyword evidence="4" id="KW-0949">S-adenosyl-L-methionine</keyword>
<keyword evidence="3" id="KW-0808">Transferase</keyword>
<reference evidence="8" key="1">
    <citation type="submission" date="2017-06" db="EMBL/GenBank/DDBJ databases">
        <title>Complete genome sequence of Capnocytophaga sp. KCOM 1579 (=ChDC OS43) isolated from a human refractory periapical abscess lesion.</title>
        <authorList>
            <person name="Kook J.-K."/>
            <person name="Park S.-N."/>
            <person name="Lim Y.K."/>
            <person name="Roh H."/>
        </authorList>
    </citation>
    <scope>NUCLEOTIDE SEQUENCE [LARGE SCALE GENOMIC DNA]</scope>
    <source>
        <strain evidence="8">ChDC OS43</strain>
    </source>
</reference>
<dbReference type="PANTHER" id="PTHR33841">
    <property type="entry name" value="DNA METHYLTRANSFERASE YEEA-RELATED"/>
    <property type="match status" value="1"/>
</dbReference>
<dbReference type="EMBL" id="CP022022">
    <property type="protein sequence ID" value="ASF43107.1"/>
    <property type="molecule type" value="Genomic_DNA"/>
</dbReference>
<dbReference type="InterPro" id="IPR002052">
    <property type="entry name" value="DNA_methylase_N6_adenine_CS"/>
</dbReference>
<keyword evidence="7" id="KW-0378">Hydrolase</keyword>
<evidence type="ECO:0000256" key="5">
    <source>
        <dbReference type="ARBA" id="ARBA00047942"/>
    </source>
</evidence>
<evidence type="ECO:0000313" key="8">
    <source>
        <dbReference type="Proteomes" id="UP000197007"/>
    </source>
</evidence>
<dbReference type="RefSeq" id="WP_088594157.1">
    <property type="nucleotide sequence ID" value="NZ_CP022022.1"/>
</dbReference>
<keyword evidence="7" id="KW-0540">Nuclease</keyword>
<protein>
    <recommendedName>
        <fullName evidence="1">site-specific DNA-methyltransferase (adenine-specific)</fullName>
        <ecNumber evidence="1">2.1.1.72</ecNumber>
    </recommendedName>
</protein>
<dbReference type="AlphaFoldDB" id="A0A1Z4BPA2"/>
<dbReference type="InterPro" id="IPR050953">
    <property type="entry name" value="N4_N6_ade-DNA_methylase"/>
</dbReference>
<dbReference type="EC" id="2.1.1.72" evidence="1"/>
<dbReference type="InterPro" id="IPR029063">
    <property type="entry name" value="SAM-dependent_MTases_sf"/>
</dbReference>
<evidence type="ECO:0000256" key="4">
    <source>
        <dbReference type="ARBA" id="ARBA00022691"/>
    </source>
</evidence>
<evidence type="ECO:0000256" key="2">
    <source>
        <dbReference type="ARBA" id="ARBA00022603"/>
    </source>
</evidence>
<dbReference type="GO" id="GO:0003676">
    <property type="term" value="F:nucleic acid binding"/>
    <property type="evidence" value="ECO:0007669"/>
    <property type="project" value="InterPro"/>
</dbReference>
<comment type="catalytic activity">
    <reaction evidence="5">
        <text>a 2'-deoxyadenosine in DNA + S-adenosyl-L-methionine = an N(6)-methyl-2'-deoxyadenosine in DNA + S-adenosyl-L-homocysteine + H(+)</text>
        <dbReference type="Rhea" id="RHEA:15197"/>
        <dbReference type="Rhea" id="RHEA-COMP:12418"/>
        <dbReference type="Rhea" id="RHEA-COMP:12419"/>
        <dbReference type="ChEBI" id="CHEBI:15378"/>
        <dbReference type="ChEBI" id="CHEBI:57856"/>
        <dbReference type="ChEBI" id="CHEBI:59789"/>
        <dbReference type="ChEBI" id="CHEBI:90615"/>
        <dbReference type="ChEBI" id="CHEBI:90616"/>
        <dbReference type="EC" id="2.1.1.72"/>
    </reaction>
</comment>
<dbReference type="InterPro" id="IPR011639">
    <property type="entry name" value="MethylTrfase_TaqI-like_dom"/>
</dbReference>
<accession>A0A1Z4BPA2</accession>
<dbReference type="PRINTS" id="PR00507">
    <property type="entry name" value="N12N6MTFRASE"/>
</dbReference>
<gene>
    <name evidence="7" type="ORF">CBG49_08470</name>
</gene>
<keyword evidence="7" id="KW-0255">Endonuclease</keyword>
<feature type="domain" description="Type II methyltransferase M.TaqI-like" evidence="6">
    <location>
        <begin position="531"/>
        <end position="831"/>
    </location>
</feature>
<dbReference type="GO" id="GO:0032259">
    <property type="term" value="P:methylation"/>
    <property type="evidence" value="ECO:0007669"/>
    <property type="project" value="UniProtKB-KW"/>
</dbReference>
<dbReference type="Gene3D" id="3.40.50.150">
    <property type="entry name" value="Vaccinia Virus protein VP39"/>
    <property type="match status" value="2"/>
</dbReference>
<sequence>MKNLRQILSSPYHQEDWISFLKELFAHNSGTGVILQKPQRIELSKSEKVKEAYELGNYETTEGRLIGIYQVNISEDMLLYRNKVGLRQLMKNIYKYNVDGVLVVFVQEKKWRLSYISEIIKEVDEKGKIIKEITNEKRFTYLLGEGEKTKTATDRLQLLVGKELSLEDFKNAFAVEALNNDFFDRYKDIYEDFVQHIIGVRYEMDKKTKKYIEIKKHEPHPNFDGYKNYKDYPMPHPDSETQPFKNKEYPNLFNGNKKAVRDFVKRMMGRIVFLYFIQKKGWLAVPKGKNWGEGNYDYLYQLYKETPREDHPYFYEKRLVPLFFECFTDKKSESERNDLRFPYLNGGLFDKTQDQHFDKVNLPYSIFTELFDTFNSYNFTVYEDAPNEHTVAVDPEMLGHIFENLLEDNKDKGAFYTPKEIVHYMCKESLKTFLLSKIVSDNNQSEKAKDVITKIIEHQSLNEEERKYIKEKGNVITTSLENVKICDPAIGSGAFPMGLLQEIYYIKITLQQLGITTEQTDAQIKKHIIEKNIYGVDIDAGAVDIARLRFWLSLVVDEQLPQPLPNLDFKIMQGNSLLESYQGVDLSLIGEDDEVLMEEQMSFDFGDSYKTVKQLAVFSKINKEQIQKLMNEYFATTENKKAKLKEINNIIEGKIHTQIYLEKEKVSSLTKEFFKKFALKSEQDLKRKVDLGSISEKGKEYKKYLANKKRLAELDIIEEELLSFQTKIERPYFLWHLYFKEVFDKGGFDIVIGNPPYVSTKGVPEEDKPLLEYEFNFSDDLYNHFFFKGYQILSDKGVLSFITSKTFWTTQTKRNLRDLLLSQRLEYIFDTGNPFKSAMVDTCITSFSKVKPENNTLLFLDGSKDLENPLRYEVAQKVFIDTQNSVIFKPTEYNMKIHSLYGKKVKELYEQWWDKISTSKNITKYSKELEAYRQSLQPGDIALLGCLTEGGQGLATANNGKYIAVRKSTKWAKNILESRPKKLLEVVKRYKTAININNEEEAKDYLATLSEEQIAILFDELKEKFGRDIFGQGYIYRLIEDDEMADVETLTQDEKDNGIESTKKFYVPYDKGDKDGNRWYLETPFAIAWSKENVGFLKSNSGKKGEGMPVVRNPQYYFKEGFCWTNVLNPQARLLKTKLKVKSVNDVGSMSLSSIIDKIPDFYFVILLNSDILFDYYRDFLNITVNIQINDIRQLPIIIPTQEQLQIYKKLFDEIIVIKKQEFNSIIDDITFENRIKRKEFQLNKLVNELYSI</sequence>
<dbReference type="GO" id="GO:0006304">
    <property type="term" value="P:DNA modification"/>
    <property type="evidence" value="ECO:0007669"/>
    <property type="project" value="InterPro"/>
</dbReference>
<dbReference type="PANTHER" id="PTHR33841:SF1">
    <property type="entry name" value="DNA METHYLTRANSFERASE A"/>
    <property type="match status" value="1"/>
</dbReference>
<dbReference type="PROSITE" id="PS00092">
    <property type="entry name" value="N6_MTASE"/>
    <property type="match status" value="1"/>
</dbReference>
<dbReference type="SUPFAM" id="SSF53335">
    <property type="entry name" value="S-adenosyl-L-methionine-dependent methyltransferases"/>
    <property type="match status" value="1"/>
</dbReference>
<dbReference type="REBASE" id="209020">
    <property type="entry name" value="CspOS43ORF8470P"/>
</dbReference>
<keyword evidence="8" id="KW-1185">Reference proteome</keyword>
<dbReference type="GO" id="GO:0009007">
    <property type="term" value="F:site-specific DNA-methyltransferase (adenine-specific) activity"/>
    <property type="evidence" value="ECO:0007669"/>
    <property type="project" value="UniProtKB-EC"/>
</dbReference>
<evidence type="ECO:0000256" key="3">
    <source>
        <dbReference type="ARBA" id="ARBA00022679"/>
    </source>
</evidence>
<evidence type="ECO:0000313" key="7">
    <source>
        <dbReference type="EMBL" id="ASF43107.1"/>
    </source>
</evidence>
<evidence type="ECO:0000259" key="6">
    <source>
        <dbReference type="Pfam" id="PF07669"/>
    </source>
</evidence>
<organism evidence="7 8">
    <name type="scientific">Capnocytophaga endodontalis</name>
    <dbReference type="NCBI Taxonomy" id="2708117"/>
    <lineage>
        <taxon>Bacteria</taxon>
        <taxon>Pseudomonadati</taxon>
        <taxon>Bacteroidota</taxon>
        <taxon>Flavobacteriia</taxon>
        <taxon>Flavobacteriales</taxon>
        <taxon>Flavobacteriaceae</taxon>
        <taxon>Capnocytophaga</taxon>
    </lineage>
</organism>